<dbReference type="RefSeq" id="WP_168140831.1">
    <property type="nucleotide sequence ID" value="NZ_CP038799.1"/>
</dbReference>
<evidence type="ECO:0000313" key="1">
    <source>
        <dbReference type="EMBL" id="QIV80093.1"/>
    </source>
</evidence>
<dbReference type="EMBL" id="CP038799">
    <property type="protein sequence ID" value="QIV80093.1"/>
    <property type="molecule type" value="Genomic_DNA"/>
</dbReference>
<dbReference type="Proteomes" id="UP000501849">
    <property type="component" value="Chromosome"/>
</dbReference>
<evidence type="ECO:0000313" key="2">
    <source>
        <dbReference type="Proteomes" id="UP000501849"/>
    </source>
</evidence>
<dbReference type="AlphaFoldDB" id="A0A6H0RY08"/>
<sequence length="282" mass="31224">MSFPTLARQVDIPAPNGTFDAERAVAAAIDFCTAHDVARHTGYSVVPRLDQALRIAAATGPDRRWRRMARWSGNNDIEGLPETVQLTDERDVLYNRFVAALPDADWLPPNTVTSVSRWARFSPAMREAQKLGLGWILPVQREVLLVPMPATRYADSSACVLHCDTGRPAIEWSDGSGPFYLHGTEFDEGLYRAALGGELSLPAMAAIRNADQRSIAMRYLTFDAAETAGARLLDDNVYRLALPPRIARHHGTFAYFTRVGESQSIQWVDPRGNTPEGSMRTL</sequence>
<proteinExistence type="predicted"/>
<keyword evidence="2" id="KW-1185">Reference proteome</keyword>
<accession>A0A6H0RY08</accession>
<organism evidence="1 2">
    <name type="scientific">Mycolicibacterium frederiksbergense</name>
    <dbReference type="NCBI Taxonomy" id="117567"/>
    <lineage>
        <taxon>Bacteria</taxon>
        <taxon>Bacillati</taxon>
        <taxon>Actinomycetota</taxon>
        <taxon>Actinomycetes</taxon>
        <taxon>Mycobacteriales</taxon>
        <taxon>Mycobacteriaceae</taxon>
        <taxon>Mycolicibacterium</taxon>
    </lineage>
</organism>
<dbReference type="KEGG" id="mfre:EXE63_03610"/>
<gene>
    <name evidence="1" type="ORF">EXE63_03610</name>
</gene>
<name>A0A6H0RY08_9MYCO</name>
<reference evidence="1 2" key="1">
    <citation type="submission" date="2019-04" db="EMBL/GenBank/DDBJ databases">
        <title>Draft, Whole-Genome Sequence of the Anthracene-degrading Mycobacterium frederiksbergense LB501T, Isolated from a Polycyclic Aromatic Hydrocarbon (PAH)-Contaminated Soil.</title>
        <authorList>
            <person name="Augelletti F."/>
        </authorList>
    </citation>
    <scope>NUCLEOTIDE SEQUENCE [LARGE SCALE GENOMIC DNA]</scope>
    <source>
        <strain evidence="1 2">LB 501T</strain>
    </source>
</reference>
<protein>
    <submittedName>
        <fullName evidence="1">Uncharacterized protein</fullName>
    </submittedName>
</protein>